<dbReference type="SUPFAM" id="SSF50630">
    <property type="entry name" value="Acid proteases"/>
    <property type="match status" value="1"/>
</dbReference>
<dbReference type="HOGENOM" id="CLU_2623200_0_0_1"/>
<dbReference type="OrthoDB" id="3694886at2759"/>
<protein>
    <submittedName>
        <fullName evidence="1">Uncharacterized protein</fullName>
    </submittedName>
</protein>
<evidence type="ECO:0000313" key="2">
    <source>
        <dbReference type="Proteomes" id="UP000001067"/>
    </source>
</evidence>
<keyword evidence="2" id="KW-1185">Reference proteome</keyword>
<dbReference type="Gene3D" id="2.40.70.10">
    <property type="entry name" value="Acid Proteases"/>
    <property type="match status" value="1"/>
</dbReference>
<dbReference type="Proteomes" id="UP000001067">
    <property type="component" value="Unassembled WGS sequence"/>
</dbReference>
<evidence type="ECO:0000313" key="1">
    <source>
        <dbReference type="EMBL" id="EFQ91996.1"/>
    </source>
</evidence>
<organism evidence="2">
    <name type="scientific">Pyrenophora teres f. teres (strain 0-1)</name>
    <name type="common">Barley net blotch fungus</name>
    <name type="synonym">Drechslera teres f. teres</name>
    <dbReference type="NCBI Taxonomy" id="861557"/>
    <lineage>
        <taxon>Eukaryota</taxon>
        <taxon>Fungi</taxon>
        <taxon>Dikarya</taxon>
        <taxon>Ascomycota</taxon>
        <taxon>Pezizomycotina</taxon>
        <taxon>Dothideomycetes</taxon>
        <taxon>Pleosporomycetidae</taxon>
        <taxon>Pleosporales</taxon>
        <taxon>Pleosporineae</taxon>
        <taxon>Pleosporaceae</taxon>
        <taxon>Pyrenophora</taxon>
    </lineage>
</organism>
<dbReference type="KEGG" id="pte:PTT_11008"/>
<dbReference type="InterPro" id="IPR021109">
    <property type="entry name" value="Peptidase_aspartic_dom_sf"/>
</dbReference>
<dbReference type="AlphaFoldDB" id="E3RQK3"/>
<dbReference type="EMBL" id="GL534506">
    <property type="protein sequence ID" value="EFQ91996.1"/>
    <property type="molecule type" value="Genomic_DNA"/>
</dbReference>
<accession>E3RQK3</accession>
<proteinExistence type="predicted"/>
<gene>
    <name evidence="1" type="ORF">PTT_11008</name>
</gene>
<name>E3RQK3_PYRTT</name>
<reference evidence="1 2" key="1">
    <citation type="journal article" date="2010" name="Genome Biol.">
        <title>A first genome assembly of the barley fungal pathogen Pyrenophora teres f. teres.</title>
        <authorList>
            <person name="Ellwood S.R."/>
            <person name="Liu Z."/>
            <person name="Syme R.A."/>
            <person name="Lai Z."/>
            <person name="Hane J.K."/>
            <person name="Keiper F."/>
            <person name="Moffat C.S."/>
            <person name="Oliver R.P."/>
            <person name="Friesen T.L."/>
        </authorList>
    </citation>
    <scope>NUCLEOTIDE SEQUENCE [LARGE SCALE GENOMIC DNA]</scope>
    <source>
        <strain evidence="1 2">0-1</strain>
    </source>
</reference>
<sequence length="78" mass="8395">MYSKTSSQKKTMKDCPKVPIDIRGNTFLSLLDSGAELNTMKKATAEKASLPITSLPKSMLSARMVSANGTTQRFAGIV</sequence>